<comment type="caution">
    <text evidence="2">The sequence shown here is derived from an EMBL/GenBank/DDBJ whole genome shotgun (WGS) entry which is preliminary data.</text>
</comment>
<organism evidence="2 3">
    <name type="scientific">Favolaschia claudopus</name>
    <dbReference type="NCBI Taxonomy" id="2862362"/>
    <lineage>
        <taxon>Eukaryota</taxon>
        <taxon>Fungi</taxon>
        <taxon>Dikarya</taxon>
        <taxon>Basidiomycota</taxon>
        <taxon>Agaricomycotina</taxon>
        <taxon>Agaricomycetes</taxon>
        <taxon>Agaricomycetidae</taxon>
        <taxon>Agaricales</taxon>
        <taxon>Marasmiineae</taxon>
        <taxon>Mycenaceae</taxon>
        <taxon>Favolaschia</taxon>
    </lineage>
</organism>
<protein>
    <recommendedName>
        <fullName evidence="1">DUF6589 domain-containing protein</fullName>
    </recommendedName>
</protein>
<sequence>MTMREMCHAVKHGHSERVQRMLKLWTPIFYAGGSYNYANELMELLHNLIHDWPPETAEVLRAGMFMNTQGKRTTFKDTDFRVEQFNKVIKGHCHSVNVRPGLLEKITPAIGHVQELTEKMFEELGVFDEDQRHHDVSQRKDVVLLLEHLI</sequence>
<dbReference type="InterPro" id="IPR046496">
    <property type="entry name" value="DUF6589"/>
</dbReference>
<evidence type="ECO:0000259" key="1">
    <source>
        <dbReference type="Pfam" id="PF20231"/>
    </source>
</evidence>
<dbReference type="EMBL" id="JAWWNJ010000027">
    <property type="protein sequence ID" value="KAK7029076.1"/>
    <property type="molecule type" value="Genomic_DNA"/>
</dbReference>
<keyword evidence="3" id="KW-1185">Reference proteome</keyword>
<dbReference type="AlphaFoldDB" id="A0AAW0BRX2"/>
<evidence type="ECO:0000313" key="2">
    <source>
        <dbReference type="EMBL" id="KAK7029076.1"/>
    </source>
</evidence>
<dbReference type="Pfam" id="PF20231">
    <property type="entry name" value="DUF6589"/>
    <property type="match status" value="1"/>
</dbReference>
<reference evidence="2 3" key="1">
    <citation type="journal article" date="2024" name="J Genomics">
        <title>Draft genome sequencing and assembly of Favolaschia claudopus CIRM-BRFM 2984 isolated from oak limbs.</title>
        <authorList>
            <person name="Navarro D."/>
            <person name="Drula E."/>
            <person name="Chaduli D."/>
            <person name="Cazenave R."/>
            <person name="Ahrendt S."/>
            <person name="Wang J."/>
            <person name="Lipzen A."/>
            <person name="Daum C."/>
            <person name="Barry K."/>
            <person name="Grigoriev I.V."/>
            <person name="Favel A."/>
            <person name="Rosso M.N."/>
            <person name="Martin F."/>
        </authorList>
    </citation>
    <scope>NUCLEOTIDE SEQUENCE [LARGE SCALE GENOMIC DNA]</scope>
    <source>
        <strain evidence="2 3">CIRM-BRFM 2984</strain>
    </source>
</reference>
<proteinExistence type="predicted"/>
<dbReference type="Proteomes" id="UP001362999">
    <property type="component" value="Unassembled WGS sequence"/>
</dbReference>
<gene>
    <name evidence="2" type="ORF">R3P38DRAFT_2524814</name>
</gene>
<name>A0AAW0BRX2_9AGAR</name>
<feature type="domain" description="DUF6589" evidence="1">
    <location>
        <begin position="1"/>
        <end position="133"/>
    </location>
</feature>
<accession>A0AAW0BRX2</accession>
<evidence type="ECO:0000313" key="3">
    <source>
        <dbReference type="Proteomes" id="UP001362999"/>
    </source>
</evidence>